<keyword evidence="1" id="KW-1133">Transmembrane helix</keyword>
<keyword evidence="1" id="KW-0812">Transmembrane</keyword>
<dbReference type="AlphaFoldDB" id="A0A0N4X5L4"/>
<dbReference type="WBParaSite" id="HPLM_0001965601-mRNA-1">
    <property type="protein sequence ID" value="HPLM_0001965601-mRNA-1"/>
    <property type="gene ID" value="HPLM_0001965601"/>
</dbReference>
<keyword evidence="1" id="KW-0472">Membrane</keyword>
<protein>
    <submittedName>
        <fullName evidence="2 4">Uncharacterized protein</fullName>
    </submittedName>
</protein>
<accession>A0A0N4X5L4</accession>
<evidence type="ECO:0000256" key="1">
    <source>
        <dbReference type="SAM" id="Phobius"/>
    </source>
</evidence>
<evidence type="ECO:0000313" key="4">
    <source>
        <dbReference type="WBParaSite" id="HPLM_0001965601-mRNA-1"/>
    </source>
</evidence>
<proteinExistence type="predicted"/>
<name>A0A0N4X5L4_HAEPC</name>
<dbReference type="Proteomes" id="UP000268014">
    <property type="component" value="Unassembled WGS sequence"/>
</dbReference>
<evidence type="ECO:0000313" key="3">
    <source>
        <dbReference type="Proteomes" id="UP000268014"/>
    </source>
</evidence>
<gene>
    <name evidence="2" type="ORF">HPLM_LOCUS19647</name>
</gene>
<reference evidence="4" key="1">
    <citation type="submission" date="2017-02" db="UniProtKB">
        <authorList>
            <consortium name="WormBaseParasite"/>
        </authorList>
    </citation>
    <scope>IDENTIFICATION</scope>
</reference>
<reference evidence="2 3" key="2">
    <citation type="submission" date="2018-11" db="EMBL/GenBank/DDBJ databases">
        <authorList>
            <consortium name="Pathogen Informatics"/>
        </authorList>
    </citation>
    <scope>NUCLEOTIDE SEQUENCE [LARGE SCALE GENOMIC DNA]</scope>
    <source>
        <strain evidence="2 3">MHpl1</strain>
    </source>
</reference>
<evidence type="ECO:0000313" key="2">
    <source>
        <dbReference type="EMBL" id="VDO78474.1"/>
    </source>
</evidence>
<feature type="transmembrane region" description="Helical" evidence="1">
    <location>
        <begin position="151"/>
        <end position="169"/>
    </location>
</feature>
<keyword evidence="3" id="KW-1185">Reference proteome</keyword>
<sequence>MSRRDSAEALNQRKMPILTVCNRYNRLRNDFQSGEKYKTGMILRSLEQHFALEDTRAFSNHFVEIHASIQTAMSFEVTNELYSALMIPAFRNPYTSVANSCSTSADGIVYPESSVVNNHRMRAVTSSRCSVERAILKSCLPILPTIPLMKVIRFVVVGCVNVIALPSLLMSRSIVAPIFQFVFI</sequence>
<dbReference type="EMBL" id="UZAF01021481">
    <property type="protein sequence ID" value="VDO78474.1"/>
    <property type="molecule type" value="Genomic_DNA"/>
</dbReference>
<organism evidence="4">
    <name type="scientific">Haemonchus placei</name>
    <name type="common">Barber's pole worm</name>
    <dbReference type="NCBI Taxonomy" id="6290"/>
    <lineage>
        <taxon>Eukaryota</taxon>
        <taxon>Metazoa</taxon>
        <taxon>Ecdysozoa</taxon>
        <taxon>Nematoda</taxon>
        <taxon>Chromadorea</taxon>
        <taxon>Rhabditida</taxon>
        <taxon>Rhabditina</taxon>
        <taxon>Rhabditomorpha</taxon>
        <taxon>Strongyloidea</taxon>
        <taxon>Trichostrongylidae</taxon>
        <taxon>Haemonchus</taxon>
    </lineage>
</organism>